<dbReference type="InterPro" id="IPR045865">
    <property type="entry name" value="ACT-like_dom_sf"/>
</dbReference>
<dbReference type="EMBL" id="CR378679">
    <property type="protein sequence ID" value="CAG23355.1"/>
    <property type="molecule type" value="Genomic_DNA"/>
</dbReference>
<organism evidence="1 2">
    <name type="scientific">Photobacterium profundum (strain SS9)</name>
    <dbReference type="NCBI Taxonomy" id="298386"/>
    <lineage>
        <taxon>Bacteria</taxon>
        <taxon>Pseudomonadati</taxon>
        <taxon>Pseudomonadota</taxon>
        <taxon>Gammaproteobacteria</taxon>
        <taxon>Vibrionales</taxon>
        <taxon>Vibrionaceae</taxon>
        <taxon>Photobacterium</taxon>
    </lineage>
</organism>
<dbReference type="SUPFAM" id="SSF55021">
    <property type="entry name" value="ACT-like"/>
    <property type="match status" value="1"/>
</dbReference>
<dbReference type="HOGENOM" id="CLU_2013126_0_0_6"/>
<dbReference type="Gene3D" id="3.30.2130.10">
    <property type="entry name" value="VC0802-like"/>
    <property type="match status" value="1"/>
</dbReference>
<dbReference type="Proteomes" id="UP000000593">
    <property type="component" value="Chromosome 2"/>
</dbReference>
<evidence type="ECO:0000313" key="1">
    <source>
        <dbReference type="EMBL" id="CAG23355.1"/>
    </source>
</evidence>
<dbReference type="CDD" id="cd04915">
    <property type="entry name" value="ACT_AK-Ectoine_2"/>
    <property type="match status" value="1"/>
</dbReference>
<evidence type="ECO:0000313" key="2">
    <source>
        <dbReference type="Proteomes" id="UP000000593"/>
    </source>
</evidence>
<dbReference type="KEGG" id="ppr:PBPRB1489"/>
<gene>
    <name evidence="1" type="primary">VP1719</name>
    <name evidence="1" type="ordered locus">PBPRB1489</name>
</gene>
<proteinExistence type="predicted"/>
<sequence>MILCPKNSSIFNDHGYITYYLSGGMEILNKLLYKAEKRYSNSTITGCMVTFISIIGASINTNTALSKGILALTDKQISPIAAHSSMRNVNVQFVVEDKYYKAAICALHSEFINQSENTTRKIA</sequence>
<protein>
    <recommendedName>
        <fullName evidence="3">Aspartate kinase</fullName>
    </recommendedName>
</protein>
<dbReference type="eggNOG" id="COG0527">
    <property type="taxonomic scope" value="Bacteria"/>
</dbReference>
<evidence type="ECO:0008006" key="3">
    <source>
        <dbReference type="Google" id="ProtNLM"/>
    </source>
</evidence>
<keyword evidence="2" id="KW-1185">Reference proteome</keyword>
<accession>Q6LH75</accession>
<dbReference type="STRING" id="298386.PBPRB1489"/>
<reference evidence="2" key="1">
    <citation type="journal article" date="2005" name="Science">
        <title>Life at depth: Photobacterium profundum genome sequence and expression analysis.</title>
        <authorList>
            <person name="Vezzi A."/>
            <person name="Campanaro S."/>
            <person name="D'Angelo M."/>
            <person name="Simonato F."/>
            <person name="Vitulo N."/>
            <person name="Lauro F.M."/>
            <person name="Cestaro A."/>
            <person name="Malacrida G."/>
            <person name="Simionati B."/>
            <person name="Cannata N."/>
            <person name="Romualdi C."/>
            <person name="Bartlett D.H."/>
            <person name="Valle G."/>
        </authorList>
    </citation>
    <scope>NUCLEOTIDE SEQUENCE [LARGE SCALE GENOMIC DNA]</scope>
    <source>
        <strain evidence="2">ATCC BAA-1253 / SS9</strain>
    </source>
</reference>
<dbReference type="AlphaFoldDB" id="Q6LH75"/>
<name>Q6LH75_PHOPR</name>